<keyword evidence="7 11" id="KW-0833">Ubl conjugation pathway</keyword>
<dbReference type="Pfam" id="PF24560">
    <property type="entry name" value="zf-C2H2_OTU1_C"/>
    <property type="match status" value="1"/>
</dbReference>
<dbReference type="Pfam" id="PF02338">
    <property type="entry name" value="OTU"/>
    <property type="match status" value="1"/>
</dbReference>
<evidence type="ECO:0000313" key="14">
    <source>
        <dbReference type="Proteomes" id="UP000285326"/>
    </source>
</evidence>
<evidence type="ECO:0000256" key="8">
    <source>
        <dbReference type="ARBA" id="ARBA00022801"/>
    </source>
</evidence>
<dbReference type="InterPro" id="IPR057766">
    <property type="entry name" value="Znf-C2H2_OTU1-like_C"/>
</dbReference>
<dbReference type="GO" id="GO:0004843">
    <property type="term" value="F:cysteine-type deubiquitinase activity"/>
    <property type="evidence" value="ECO:0007669"/>
    <property type="project" value="UniProtKB-UniRule"/>
</dbReference>
<dbReference type="Pfam" id="PF21403">
    <property type="entry name" value="OTU1_UBXL"/>
    <property type="match status" value="1"/>
</dbReference>
<keyword evidence="10" id="KW-0862">Zinc</keyword>
<dbReference type="Gene3D" id="3.90.70.80">
    <property type="match status" value="1"/>
</dbReference>
<evidence type="ECO:0000256" key="4">
    <source>
        <dbReference type="ARBA" id="ARBA00022670"/>
    </source>
</evidence>
<dbReference type="Gene3D" id="3.10.20.90">
    <property type="entry name" value="Phosphatidylinositol 3-kinase Catalytic Subunit, Chain A, domain 1"/>
    <property type="match status" value="1"/>
</dbReference>
<sequence length="350" mass="38959">MRIRIRGPKGASTLTLLDEATIADLMGQIQIHTGTANFDVKFGYPPKSLHLEQRDPSELVSKLDIKLDGEQLTISPTTIVSESSNESYKDVAQQTSLTEAKNFFRFAGNLAPHNSSLDPTISDKRLLDEVPEVPMPSRGATVVLRVMPDDNSCLFRAVGAAVLPGVDQSMPELRSLVASTIQEESHIYTDVVLEKSPDDYCRWIQTLEAWGGAIELGILAKHFEIEICSIDVEARESELIHLYNEGRSTRCILVYSGIHYDTIAQSPSSPPHLRSHASPDLDQRTWDSHDSEILSRAMELCRILQAKHYYSNTRSIRIRCNTCGAIFYGEHSAAQHAQQIGHSDMSELNN</sequence>
<dbReference type="PANTHER" id="PTHR13312:SF0">
    <property type="entry name" value="UBIQUITIN THIOESTERASE OTU1"/>
    <property type="match status" value="1"/>
</dbReference>
<comment type="subcellular location">
    <subcellularLocation>
        <location evidence="2 11">Cytoplasm</location>
    </subcellularLocation>
</comment>
<dbReference type="InterPro" id="IPR003323">
    <property type="entry name" value="OTU_dom"/>
</dbReference>
<keyword evidence="3 11" id="KW-0963">Cytoplasm</keyword>
<dbReference type="SUPFAM" id="SSF54001">
    <property type="entry name" value="Cysteine proteinases"/>
    <property type="match status" value="1"/>
</dbReference>
<dbReference type="GO" id="GO:0005634">
    <property type="term" value="C:nucleus"/>
    <property type="evidence" value="ECO:0007669"/>
    <property type="project" value="TreeGrafter"/>
</dbReference>
<accession>A0A420IVV6</accession>
<evidence type="ECO:0000256" key="1">
    <source>
        <dbReference type="ARBA" id="ARBA00000707"/>
    </source>
</evidence>
<feature type="domain" description="OTU" evidence="12">
    <location>
        <begin position="142"/>
        <end position="266"/>
    </location>
</feature>
<evidence type="ECO:0000256" key="6">
    <source>
        <dbReference type="ARBA" id="ARBA00022771"/>
    </source>
</evidence>
<dbReference type="GO" id="GO:0016579">
    <property type="term" value="P:protein deubiquitination"/>
    <property type="evidence" value="ECO:0007669"/>
    <property type="project" value="TreeGrafter"/>
</dbReference>
<dbReference type="FunFam" id="3.90.70.80:FF:000016">
    <property type="entry name" value="Putative ubiquitin thioesterase otu1"/>
    <property type="match status" value="1"/>
</dbReference>
<keyword evidence="6" id="KW-0863">Zinc-finger</keyword>
<comment type="caution">
    <text evidence="13">The sequence shown here is derived from an EMBL/GenBank/DDBJ whole genome shotgun (WGS) entry which is preliminary data.</text>
</comment>
<dbReference type="InterPro" id="IPR013087">
    <property type="entry name" value="Znf_C2H2_type"/>
</dbReference>
<evidence type="ECO:0000259" key="12">
    <source>
        <dbReference type="PROSITE" id="PS50802"/>
    </source>
</evidence>
<evidence type="ECO:0000256" key="3">
    <source>
        <dbReference type="ARBA" id="ARBA00022490"/>
    </source>
</evidence>
<gene>
    <name evidence="13" type="ORF">GcM1_209024</name>
</gene>
<reference evidence="13 14" key="1">
    <citation type="journal article" date="2018" name="BMC Genomics">
        <title>Comparative genome analyses reveal sequence features reflecting distinct modes of host-adaptation between dicot and monocot powdery mildew.</title>
        <authorList>
            <person name="Wu Y."/>
            <person name="Ma X."/>
            <person name="Pan Z."/>
            <person name="Kale S.D."/>
            <person name="Song Y."/>
            <person name="King H."/>
            <person name="Zhang Q."/>
            <person name="Presley C."/>
            <person name="Deng X."/>
            <person name="Wei C.I."/>
            <person name="Xiao S."/>
        </authorList>
    </citation>
    <scope>NUCLEOTIDE SEQUENCE [LARGE SCALE GENOMIC DNA]</scope>
    <source>
        <strain evidence="13">UMSG1</strain>
    </source>
</reference>
<evidence type="ECO:0000256" key="9">
    <source>
        <dbReference type="ARBA" id="ARBA00022807"/>
    </source>
</evidence>
<evidence type="ECO:0000313" key="13">
    <source>
        <dbReference type="EMBL" id="RKF78658.1"/>
    </source>
</evidence>
<proteinExistence type="predicted"/>
<keyword evidence="9 11" id="KW-0788">Thiol protease</keyword>
<keyword evidence="5" id="KW-0479">Metal-binding</keyword>
<comment type="catalytic activity">
    <reaction evidence="1 11">
        <text>Thiol-dependent hydrolysis of ester, thioester, amide, peptide and isopeptide bonds formed by the C-terminal Gly of ubiquitin (a 76-residue protein attached to proteins as an intracellular targeting signal).</text>
        <dbReference type="EC" id="3.4.19.12"/>
    </reaction>
</comment>
<evidence type="ECO:0000256" key="7">
    <source>
        <dbReference type="ARBA" id="ARBA00022786"/>
    </source>
</evidence>
<dbReference type="InterPro" id="IPR038765">
    <property type="entry name" value="Papain-like_cys_pep_sf"/>
</dbReference>
<dbReference type="CDD" id="cd22745">
    <property type="entry name" value="OTU_OTU1"/>
    <property type="match status" value="1"/>
</dbReference>
<evidence type="ECO:0000256" key="11">
    <source>
        <dbReference type="RuleBase" id="RU367104"/>
    </source>
</evidence>
<dbReference type="PANTHER" id="PTHR13312">
    <property type="entry name" value="HIV-INDUCED PROTEIN-7-LIKE PROTEASE"/>
    <property type="match status" value="1"/>
</dbReference>
<dbReference type="EC" id="3.4.19.12" evidence="11"/>
<comment type="function">
    <text evidence="11">Hydrolase that can remove conjugated ubiquitin from proteins and may therefore play an important regulatory role at the level of protein turnover by preventing degradation.</text>
</comment>
<dbReference type="EMBL" id="MCBS01020947">
    <property type="protein sequence ID" value="RKF78658.1"/>
    <property type="molecule type" value="Genomic_DNA"/>
</dbReference>
<evidence type="ECO:0000256" key="5">
    <source>
        <dbReference type="ARBA" id="ARBA00022723"/>
    </source>
</evidence>
<dbReference type="AlphaFoldDB" id="A0A420IVV6"/>
<dbReference type="GO" id="GO:0005829">
    <property type="term" value="C:cytosol"/>
    <property type="evidence" value="ECO:0007669"/>
    <property type="project" value="TreeGrafter"/>
</dbReference>
<keyword evidence="8 11" id="KW-0378">Hydrolase</keyword>
<dbReference type="InterPro" id="IPR048857">
    <property type="entry name" value="OTU1_Ubl"/>
</dbReference>
<dbReference type="GO" id="GO:0030968">
    <property type="term" value="P:endoplasmic reticulum unfolded protein response"/>
    <property type="evidence" value="ECO:0007669"/>
    <property type="project" value="TreeGrafter"/>
</dbReference>
<name>A0A420IVV6_9PEZI</name>
<dbReference type="GO" id="GO:0008270">
    <property type="term" value="F:zinc ion binding"/>
    <property type="evidence" value="ECO:0007669"/>
    <property type="project" value="UniProtKB-KW"/>
</dbReference>
<dbReference type="PROSITE" id="PS00028">
    <property type="entry name" value="ZINC_FINGER_C2H2_1"/>
    <property type="match status" value="1"/>
</dbReference>
<dbReference type="PROSITE" id="PS50802">
    <property type="entry name" value="OTU"/>
    <property type="match status" value="1"/>
</dbReference>
<evidence type="ECO:0000256" key="2">
    <source>
        <dbReference type="ARBA" id="ARBA00004496"/>
    </source>
</evidence>
<dbReference type="GO" id="GO:0036503">
    <property type="term" value="P:ERAD pathway"/>
    <property type="evidence" value="ECO:0007669"/>
    <property type="project" value="TreeGrafter"/>
</dbReference>
<organism evidence="13 14">
    <name type="scientific">Golovinomyces cichoracearum</name>
    <dbReference type="NCBI Taxonomy" id="62708"/>
    <lineage>
        <taxon>Eukaryota</taxon>
        <taxon>Fungi</taxon>
        <taxon>Dikarya</taxon>
        <taxon>Ascomycota</taxon>
        <taxon>Pezizomycotina</taxon>
        <taxon>Leotiomycetes</taxon>
        <taxon>Erysiphales</taxon>
        <taxon>Erysiphaceae</taxon>
        <taxon>Golovinomyces</taxon>
    </lineage>
</organism>
<keyword evidence="4" id="KW-0645">Protease</keyword>
<dbReference type="Proteomes" id="UP000285326">
    <property type="component" value="Unassembled WGS sequence"/>
</dbReference>
<protein>
    <recommendedName>
        <fullName evidence="11">Ubiquitin thioesterase OTU</fullName>
        <ecNumber evidence="11">3.4.19.12</ecNumber>
    </recommendedName>
</protein>
<evidence type="ECO:0000256" key="10">
    <source>
        <dbReference type="ARBA" id="ARBA00022833"/>
    </source>
</evidence>